<name>A0A437MXT1_9SPHI</name>
<organism evidence="2 3">
    <name type="scientific">Mucilaginibacter limnophilus</name>
    <dbReference type="NCBI Taxonomy" id="1932778"/>
    <lineage>
        <taxon>Bacteria</taxon>
        <taxon>Pseudomonadati</taxon>
        <taxon>Bacteroidota</taxon>
        <taxon>Sphingobacteriia</taxon>
        <taxon>Sphingobacteriales</taxon>
        <taxon>Sphingobacteriaceae</taxon>
        <taxon>Mucilaginibacter</taxon>
    </lineage>
</organism>
<evidence type="ECO:0000313" key="3">
    <source>
        <dbReference type="Proteomes" id="UP000282759"/>
    </source>
</evidence>
<accession>A0A437MXT1</accession>
<dbReference type="RefSeq" id="WP_127702857.1">
    <property type="nucleotide sequence ID" value="NZ_SACK01000001.1"/>
</dbReference>
<dbReference type="AlphaFoldDB" id="A0A437MXT1"/>
<comment type="caution">
    <text evidence="2">The sequence shown here is derived from an EMBL/GenBank/DDBJ whole genome shotgun (WGS) entry which is preliminary data.</text>
</comment>
<evidence type="ECO:0008006" key="4">
    <source>
        <dbReference type="Google" id="ProtNLM"/>
    </source>
</evidence>
<keyword evidence="1" id="KW-0472">Membrane</keyword>
<protein>
    <recommendedName>
        <fullName evidence="4">DUF748 domain-containing protein</fullName>
    </recommendedName>
</protein>
<proteinExistence type="predicted"/>
<feature type="transmembrane region" description="Helical" evidence="1">
    <location>
        <begin position="7"/>
        <end position="29"/>
    </location>
</feature>
<dbReference type="Proteomes" id="UP000282759">
    <property type="component" value="Unassembled WGS sequence"/>
</dbReference>
<evidence type="ECO:0000313" key="2">
    <source>
        <dbReference type="EMBL" id="RVU02481.1"/>
    </source>
</evidence>
<dbReference type="EMBL" id="SACK01000001">
    <property type="protein sequence ID" value="RVU02481.1"/>
    <property type="molecule type" value="Genomic_DNA"/>
</dbReference>
<gene>
    <name evidence="2" type="ORF">EOD41_00640</name>
</gene>
<keyword evidence="1" id="KW-1133">Transmembrane helix</keyword>
<evidence type="ECO:0000256" key="1">
    <source>
        <dbReference type="SAM" id="Phobius"/>
    </source>
</evidence>
<reference evidence="2 3" key="1">
    <citation type="submission" date="2019-01" db="EMBL/GenBank/DDBJ databases">
        <authorList>
            <person name="Chen W.-M."/>
        </authorList>
    </citation>
    <scope>NUCLEOTIDE SEQUENCE [LARGE SCALE GENOMIC DNA]</scope>
    <source>
        <strain evidence="2 3">YBJ-36</strain>
    </source>
</reference>
<dbReference type="OrthoDB" id="814802at2"/>
<sequence>MKNKKQIVFWILGFLAFILIVFLAGRYLIKQDMAKPEKNSLIKPLIKDQFTKMITTASDSLYQVKFNRFNFDLKQGKATITAFQLIPDKNIFQKLKSEGRAPNYLLYCKADTIRITGFGFKNRNSITRFDIDSLIASRVLLTCRTKYLGKTRDDGKGVKEKLLKELSEKVLKRMYVRRLLMHNAKIVWVNNNRPVERRTNITANINISGFETSPGNNGSVIKIAKYIHSPHDLYDIVFNKIRFSTGKSSAFVQHVSVLPRAGKLRFNQLAKFDKDRYHFELDGLKMNGINIYQFIAKQQLSINSFVINKTWAEVYKDYRWPKKEIVSRINTYPNEKLQRLAIDIKIDTMRMHNGTFHHTIFPEKSKHTARFTLTDIESVYTNISNISSDVQRKPYAYVYSTCRLMGAALLTSRFTFNLAKSNAPFSVITTLSNMDSRSLNPLLKPLAMMEMKQGNINKMRFVLNGDEHSAKGHVDLYYSNLKVNVLKRDKDDGTLKNMSLISFLTNTALPNNNPGKDGKLRQGPVNRIREPKETFFGFLWYCMLDGSTSAVMGYDQDKKKPNKNILIKIGEVIAGPKDKD</sequence>
<keyword evidence="3" id="KW-1185">Reference proteome</keyword>
<keyword evidence="1" id="KW-0812">Transmembrane</keyword>